<dbReference type="NCBIfam" id="TIGR00621">
    <property type="entry name" value="ssb"/>
    <property type="match status" value="1"/>
</dbReference>
<dbReference type="EMBL" id="BMKK01000005">
    <property type="protein sequence ID" value="GGD60987.1"/>
    <property type="molecule type" value="Genomic_DNA"/>
</dbReference>
<comment type="caution">
    <text evidence="2">Lacks conserved residue(s) required for the propagation of feature annotation.</text>
</comment>
<dbReference type="GO" id="GO:0009295">
    <property type="term" value="C:nucleoid"/>
    <property type="evidence" value="ECO:0007669"/>
    <property type="project" value="TreeGrafter"/>
</dbReference>
<organism evidence="4 5">
    <name type="scientific">Emticicia aquatilis</name>
    <dbReference type="NCBI Taxonomy" id="1537369"/>
    <lineage>
        <taxon>Bacteria</taxon>
        <taxon>Pseudomonadati</taxon>
        <taxon>Bacteroidota</taxon>
        <taxon>Cytophagia</taxon>
        <taxon>Cytophagales</taxon>
        <taxon>Leadbetterellaceae</taxon>
        <taxon>Emticicia</taxon>
    </lineage>
</organism>
<dbReference type="GO" id="GO:0006260">
    <property type="term" value="P:DNA replication"/>
    <property type="evidence" value="ECO:0007669"/>
    <property type="project" value="InterPro"/>
</dbReference>
<evidence type="ECO:0000256" key="1">
    <source>
        <dbReference type="ARBA" id="ARBA00023125"/>
    </source>
</evidence>
<dbReference type="PANTHER" id="PTHR10302:SF0">
    <property type="entry name" value="SINGLE-STRANDED DNA-BINDING PROTEIN, MITOCHONDRIAL"/>
    <property type="match status" value="1"/>
</dbReference>
<dbReference type="SUPFAM" id="SSF50249">
    <property type="entry name" value="Nucleic acid-binding proteins"/>
    <property type="match status" value="1"/>
</dbReference>
<dbReference type="PANTHER" id="PTHR10302">
    <property type="entry name" value="SINGLE-STRANDED DNA-BINDING PROTEIN"/>
    <property type="match status" value="1"/>
</dbReference>
<dbReference type="PIRSF" id="PIRSF002070">
    <property type="entry name" value="SSB"/>
    <property type="match status" value="1"/>
</dbReference>
<protein>
    <recommendedName>
        <fullName evidence="2 3">Single-stranded DNA-binding protein</fullName>
        <shortName evidence="2">SSB</shortName>
    </recommendedName>
</protein>
<dbReference type="PROSITE" id="PS50935">
    <property type="entry name" value="SSB"/>
    <property type="match status" value="1"/>
</dbReference>
<keyword evidence="1 2" id="KW-0238">DNA-binding</keyword>
<accession>A0A916YTZ4</accession>
<dbReference type="Gene3D" id="2.40.50.140">
    <property type="entry name" value="Nucleic acid-binding proteins"/>
    <property type="match status" value="1"/>
</dbReference>
<sequence>MNTVKLIGNVGNEVNLFNFDNAKKAAFSLATDEVYINKNNEEVKNTTWHKVVAWGKVAEVCADLVSRGKLVSIQGKLNYRNYVNKENKTVYVTEIVAYKVSEVEVKEPQPQQ</sequence>
<comment type="subunit">
    <text evidence="2">Homotetramer.</text>
</comment>
<evidence type="ECO:0000256" key="3">
    <source>
        <dbReference type="PIRNR" id="PIRNR002070"/>
    </source>
</evidence>
<evidence type="ECO:0000256" key="2">
    <source>
        <dbReference type="HAMAP-Rule" id="MF_00984"/>
    </source>
</evidence>
<comment type="caution">
    <text evidence="4">The sequence shown here is derived from an EMBL/GenBank/DDBJ whole genome shotgun (WGS) entry which is preliminary data.</text>
</comment>
<dbReference type="HAMAP" id="MF_00984">
    <property type="entry name" value="SSB"/>
    <property type="match status" value="1"/>
</dbReference>
<dbReference type="AlphaFoldDB" id="A0A916YTZ4"/>
<dbReference type="InterPro" id="IPR012340">
    <property type="entry name" value="NA-bd_OB-fold"/>
</dbReference>
<dbReference type="RefSeq" id="WP_188766557.1">
    <property type="nucleotide sequence ID" value="NZ_BMKK01000005.1"/>
</dbReference>
<keyword evidence="5" id="KW-1185">Reference proteome</keyword>
<gene>
    <name evidence="4" type="ORF">GCM10011514_26220</name>
</gene>
<dbReference type="Pfam" id="PF00436">
    <property type="entry name" value="SSB"/>
    <property type="match status" value="1"/>
</dbReference>
<dbReference type="CDD" id="cd04496">
    <property type="entry name" value="SSB_OBF"/>
    <property type="match status" value="1"/>
</dbReference>
<dbReference type="InterPro" id="IPR000424">
    <property type="entry name" value="Primosome_PriB/ssb"/>
</dbReference>
<evidence type="ECO:0000313" key="4">
    <source>
        <dbReference type="EMBL" id="GGD60987.1"/>
    </source>
</evidence>
<reference evidence="4" key="2">
    <citation type="submission" date="2020-09" db="EMBL/GenBank/DDBJ databases">
        <authorList>
            <person name="Sun Q."/>
            <person name="Zhou Y."/>
        </authorList>
    </citation>
    <scope>NUCLEOTIDE SEQUENCE</scope>
    <source>
        <strain evidence="4">CGMCC 1.15958</strain>
    </source>
</reference>
<dbReference type="GO" id="GO:0003697">
    <property type="term" value="F:single-stranded DNA binding"/>
    <property type="evidence" value="ECO:0007669"/>
    <property type="project" value="UniProtKB-UniRule"/>
</dbReference>
<name>A0A916YTZ4_9BACT</name>
<dbReference type="Proteomes" id="UP000609064">
    <property type="component" value="Unassembled WGS sequence"/>
</dbReference>
<proteinExistence type="inferred from homology"/>
<dbReference type="InterPro" id="IPR011344">
    <property type="entry name" value="ssDNA-bd"/>
</dbReference>
<evidence type="ECO:0000313" key="5">
    <source>
        <dbReference type="Proteomes" id="UP000609064"/>
    </source>
</evidence>
<reference evidence="4" key="1">
    <citation type="journal article" date="2014" name="Int. J. Syst. Evol. Microbiol.">
        <title>Complete genome sequence of Corynebacterium casei LMG S-19264T (=DSM 44701T), isolated from a smear-ripened cheese.</title>
        <authorList>
            <consortium name="US DOE Joint Genome Institute (JGI-PGF)"/>
            <person name="Walter F."/>
            <person name="Albersmeier A."/>
            <person name="Kalinowski J."/>
            <person name="Ruckert C."/>
        </authorList>
    </citation>
    <scope>NUCLEOTIDE SEQUENCE</scope>
    <source>
        <strain evidence="4">CGMCC 1.15958</strain>
    </source>
</reference>